<comment type="caution">
    <text evidence="1">The sequence shown here is derived from an EMBL/GenBank/DDBJ whole genome shotgun (WGS) entry which is preliminary data.</text>
</comment>
<name>W4Q1A9_9BACI</name>
<dbReference type="AlphaFoldDB" id="W4Q1A9"/>
<proteinExistence type="predicted"/>
<accession>W4Q1A9</accession>
<evidence type="ECO:0000313" key="2">
    <source>
        <dbReference type="Proteomes" id="UP000018890"/>
    </source>
</evidence>
<evidence type="ECO:0000313" key="1">
    <source>
        <dbReference type="EMBL" id="GAE25159.1"/>
    </source>
</evidence>
<dbReference type="OrthoDB" id="2932812at2"/>
<gene>
    <name evidence="1" type="ORF">JCM9140_1136</name>
</gene>
<reference evidence="1" key="1">
    <citation type="journal article" date="2014" name="Genome Announc.">
        <title>Draft Genome Sequences of Three Alkaliphilic Bacillus Strains, Bacillus wakoensis JCM 9140T, Bacillus akibai JCM 9157T, and Bacillus hemicellulosilyticus JCM 9152T.</title>
        <authorList>
            <person name="Yuki M."/>
            <person name="Oshima K."/>
            <person name="Suda W."/>
            <person name="Oshida Y."/>
            <person name="Kitamura K."/>
            <person name="Iida T."/>
            <person name="Hattori M."/>
            <person name="Ohkuma M."/>
        </authorList>
    </citation>
    <scope>NUCLEOTIDE SEQUENCE [LARGE SCALE GENOMIC DNA]</scope>
    <source>
        <strain evidence="1">JCM 9140</strain>
    </source>
</reference>
<protein>
    <submittedName>
        <fullName evidence="1">Uncharacterized protein</fullName>
    </submittedName>
</protein>
<organism evidence="1 2">
    <name type="scientific">Halalkalibacter wakoensis JCM 9140</name>
    <dbReference type="NCBI Taxonomy" id="1236970"/>
    <lineage>
        <taxon>Bacteria</taxon>
        <taxon>Bacillati</taxon>
        <taxon>Bacillota</taxon>
        <taxon>Bacilli</taxon>
        <taxon>Bacillales</taxon>
        <taxon>Bacillaceae</taxon>
        <taxon>Halalkalibacter</taxon>
    </lineage>
</organism>
<dbReference type="RefSeq" id="WP_156314769.1">
    <property type="nucleotide sequence ID" value="NZ_BAUT01000007.1"/>
</dbReference>
<keyword evidence="2" id="KW-1185">Reference proteome</keyword>
<sequence>MDAKEPVEYDRYTAADLSPELLQRIVTLEEEIKNATEKDVVLIAYEESQHNPT</sequence>
<dbReference type="EMBL" id="BAUT01000007">
    <property type="protein sequence ID" value="GAE25159.1"/>
    <property type="molecule type" value="Genomic_DNA"/>
</dbReference>
<dbReference type="Proteomes" id="UP000018890">
    <property type="component" value="Unassembled WGS sequence"/>
</dbReference>